<evidence type="ECO:0000313" key="2">
    <source>
        <dbReference type="EMBL" id="KAF5548651.1"/>
    </source>
</evidence>
<keyword evidence="3" id="KW-1185">Reference proteome</keyword>
<reference evidence="2 3" key="1">
    <citation type="submission" date="2020-05" db="EMBL/GenBank/DDBJ databases">
        <title>Identification and distribution of gene clusters putatively required for synthesis of sphingolipid metabolism inhibitors in phylogenetically diverse species of the filamentous fungus Fusarium.</title>
        <authorList>
            <person name="Kim H.-S."/>
            <person name="Busman M."/>
            <person name="Brown D.W."/>
            <person name="Divon H."/>
            <person name="Uhlig S."/>
            <person name="Proctor R.H."/>
        </authorList>
    </citation>
    <scope>NUCLEOTIDE SEQUENCE [LARGE SCALE GENOMIC DNA]</scope>
    <source>
        <strain evidence="2 3">NRRL 53147</strain>
    </source>
</reference>
<proteinExistence type="predicted"/>
<feature type="region of interest" description="Disordered" evidence="1">
    <location>
        <begin position="187"/>
        <end position="212"/>
    </location>
</feature>
<evidence type="ECO:0000313" key="3">
    <source>
        <dbReference type="Proteomes" id="UP000522262"/>
    </source>
</evidence>
<organism evidence="2 3">
    <name type="scientific">Fusarium mexicanum</name>
    <dbReference type="NCBI Taxonomy" id="751941"/>
    <lineage>
        <taxon>Eukaryota</taxon>
        <taxon>Fungi</taxon>
        <taxon>Dikarya</taxon>
        <taxon>Ascomycota</taxon>
        <taxon>Pezizomycotina</taxon>
        <taxon>Sordariomycetes</taxon>
        <taxon>Hypocreomycetidae</taxon>
        <taxon>Hypocreales</taxon>
        <taxon>Nectriaceae</taxon>
        <taxon>Fusarium</taxon>
        <taxon>Fusarium fujikuroi species complex</taxon>
    </lineage>
</organism>
<dbReference type="EMBL" id="JAAOAM010000096">
    <property type="protein sequence ID" value="KAF5548651.1"/>
    <property type="molecule type" value="Genomic_DNA"/>
</dbReference>
<dbReference type="AlphaFoldDB" id="A0A8H5J5L1"/>
<feature type="region of interest" description="Disordered" evidence="1">
    <location>
        <begin position="32"/>
        <end position="52"/>
    </location>
</feature>
<dbReference type="Proteomes" id="UP000522262">
    <property type="component" value="Unassembled WGS sequence"/>
</dbReference>
<feature type="compositionally biased region" description="Basic and acidic residues" evidence="1">
    <location>
        <begin position="32"/>
        <end position="41"/>
    </location>
</feature>
<accession>A0A8H5J5L1</accession>
<comment type="caution">
    <text evidence="2">The sequence shown here is derived from an EMBL/GenBank/DDBJ whole genome shotgun (WGS) entry which is preliminary data.</text>
</comment>
<sequence length="1156" mass="130222">MLATKLETGRDPQDVSRSEVDILAEFKQFATQERENAEQAKSRRKRKAEKDKEVKLTELRKFAQSFRLHTPVPSDLVDILSNDPSKQKEIIEKGRRDAEPFPNEKPELTKTKEVIEAEKQSPQPQRDHETVPQLPQAFSWADIVRGTPLKVDEPIAPIPSPKGNEPTPSVYSSSLSGFTRTTEATQTTALTSVSSRSKTVRHSQVQNSNPSLGILGDIQEVEEDPPSVLGQNKSGRLLQDEYCEKDDESLISQTSTTYTPEQRDDVIVRFSQAMLKGLHSHVNYGAANNLSRQHVLTHLRSALRTFAEAIEADTSERTQTKARKMVRRLRSEIARNLQDQVLRDDQVQESNRTLIDLTDRDEMGATEKINRWYIPTLDLDVQAEWQPEPDIQLKYQYPFEPSLSLPTRSESSVDQSDVEVSQRDTAQIYGTSINPVEVMKHFSTHPAFEKLLETTRKLLERFHSQKLDLVRQRTSLSLRRQLGKQGSNNSAAIFNLDWNLPGFLVSNYDGGVHQDIDKILAVTGTMGNVQLCSVGQYFAWAWPGYKFQLLEALQSALRGSTSKNRRHKRRPGGRVTVDSTLCMVTVHGAEDFIIAIAQQLSWLIAVCQEKQDQLSHAYVGFFEAHGPEITGIATFDIDAKLEVPSLEPSGNCWNTIVGPAVIVTGFPLPERHHNEQGLEISIPVMAALADTPQAVSYRGGFVFKARHHALIPIKDFGSSIQWHLIDTYPERLEWTHIDRACPTRLGGAVGKDFWNRRSFLGWCPQVLELLATSSFDHASVQYSKAVRPPRWAQIDKFIIGFSQWGTATAEITFGKKDGFRSVRPDDYETLLDDAKDTQVILHDTTHKRAFQTNAEDLILNILLHRQSLHLSGQSQTPTEKNAVDIIDGADTSRQRTSTRTAMLNNAEKVFSIRTSMSKAKKEESCFKYEAKLLYSTIDGFWAQSYASGDTAVKLGVEFGQNVTGWEYMDVVNNAKVILPKSVDLKKSCGRWNDYAKDIQAIVLFGANFGDILKPGASELCLNYQYLPRDECYLGVRTSTLQWLFDRQGSSQDQKKLSPSGLALQGPQDLFKPCAGICSDHVVRIVKQSKGHCPLPLEKDGAIIIGEARGGLLPKMFGKNRQPQQKPSRAQRQERQALYRLTYFRNQSSPRTEYQRT</sequence>
<evidence type="ECO:0000256" key="1">
    <source>
        <dbReference type="SAM" id="MobiDB-lite"/>
    </source>
</evidence>
<gene>
    <name evidence="2" type="ORF">FMEXI_4654</name>
</gene>
<protein>
    <submittedName>
        <fullName evidence="2">Alcohol dehydrogenase</fullName>
    </submittedName>
</protein>
<name>A0A8H5J5L1_9HYPO</name>
<feature type="compositionally biased region" description="Polar residues" evidence="1">
    <location>
        <begin position="192"/>
        <end position="211"/>
    </location>
</feature>